<dbReference type="InterPro" id="IPR015943">
    <property type="entry name" value="WD40/YVTN_repeat-like_dom_sf"/>
</dbReference>
<dbReference type="KEGG" id="ovi:T265_13987"/>
<dbReference type="PROSITE" id="PS50082">
    <property type="entry name" value="WD_REPEATS_2"/>
    <property type="match status" value="2"/>
</dbReference>
<sequence length="399" mass="43815">RGHTDSVATLTLNDRILASGGDDGNVYFWCLDQSSFPVQHIPRRSPCSAVKFDLDKSDVLYSAHGNRIYTWDLRYLCEPLSEWKVNEDEVNYIDVLKGESRLAAADDSGAVQIFDTSSGEVVRTLKKHDNICSVAKFRPMRSWQLISGGLDCRVIVSDWKGTGRSVIIFELDEIINSDLFEDPQPVPTHSNEFANRASSESQASTSEYAEVEFDEFVETDEEADDPDEGELATTHPLSSGHVDSLSVRSRGGDSASGDPHVSEFERGHSDTNISELLNWQLSEQPDSSDIAPTSIAAQDAWISGLPINPPMVHSLACSASGDFVAAGLEKSTIELFSGDGKRLSHRESLYGHRRAVSALHFIGDSHLVSGGNDYRLFVWTLGVDVDGRELLHDAKVNAI</sequence>
<dbReference type="Proteomes" id="UP000054324">
    <property type="component" value="Unassembled WGS sequence"/>
</dbReference>
<dbReference type="EMBL" id="KL596746">
    <property type="protein sequence ID" value="KER26490.1"/>
    <property type="molecule type" value="Genomic_DNA"/>
</dbReference>
<evidence type="ECO:0000313" key="4">
    <source>
        <dbReference type="Proteomes" id="UP000054324"/>
    </source>
</evidence>
<feature type="repeat" description="WD" evidence="1">
    <location>
        <begin position="1"/>
        <end position="29"/>
    </location>
</feature>
<dbReference type="RefSeq" id="XP_009169780.1">
    <property type="nucleotide sequence ID" value="XM_009171516.1"/>
</dbReference>
<dbReference type="SUPFAM" id="SSF50978">
    <property type="entry name" value="WD40 repeat-like"/>
    <property type="match status" value="1"/>
</dbReference>
<keyword evidence="4" id="KW-1185">Reference proteome</keyword>
<gene>
    <name evidence="3" type="ORF">T265_13987</name>
</gene>
<name>A0A074ZSX7_OPIVI</name>
<evidence type="ECO:0000256" key="2">
    <source>
        <dbReference type="SAM" id="MobiDB-lite"/>
    </source>
</evidence>
<proteinExistence type="predicted"/>
<evidence type="ECO:0000256" key="1">
    <source>
        <dbReference type="PROSITE-ProRule" id="PRU00221"/>
    </source>
</evidence>
<dbReference type="InterPro" id="IPR042453">
    <property type="entry name" value="WDR53"/>
</dbReference>
<dbReference type="CTD" id="20328154"/>
<dbReference type="Pfam" id="PF00400">
    <property type="entry name" value="WD40"/>
    <property type="match status" value="3"/>
</dbReference>
<feature type="non-terminal residue" evidence="3">
    <location>
        <position position="1"/>
    </location>
</feature>
<accession>A0A074ZSX7</accession>
<organism evidence="3 4">
    <name type="scientific">Opisthorchis viverrini</name>
    <name type="common">Southeast Asian liver fluke</name>
    <dbReference type="NCBI Taxonomy" id="6198"/>
    <lineage>
        <taxon>Eukaryota</taxon>
        <taxon>Metazoa</taxon>
        <taxon>Spiralia</taxon>
        <taxon>Lophotrochozoa</taxon>
        <taxon>Platyhelminthes</taxon>
        <taxon>Trematoda</taxon>
        <taxon>Digenea</taxon>
        <taxon>Opisthorchiida</taxon>
        <taxon>Opisthorchiata</taxon>
        <taxon>Opisthorchiidae</taxon>
        <taxon>Opisthorchis</taxon>
    </lineage>
</organism>
<dbReference type="Gene3D" id="2.130.10.10">
    <property type="entry name" value="YVTN repeat-like/Quinoprotein amine dehydrogenase"/>
    <property type="match status" value="2"/>
</dbReference>
<dbReference type="PROSITE" id="PS50294">
    <property type="entry name" value="WD_REPEATS_REGION"/>
    <property type="match status" value="1"/>
</dbReference>
<dbReference type="PANTHER" id="PTHR44666:SF1">
    <property type="entry name" value="WD REPEAT-CONTAINING PROTEIN 53"/>
    <property type="match status" value="1"/>
</dbReference>
<protein>
    <recommendedName>
        <fullName evidence="5">WD domain, G-beta repeat protein</fullName>
    </recommendedName>
</protein>
<evidence type="ECO:0000313" key="3">
    <source>
        <dbReference type="EMBL" id="KER26490.1"/>
    </source>
</evidence>
<dbReference type="STRING" id="6198.A0A074ZSX7"/>
<feature type="repeat" description="WD" evidence="1">
    <location>
        <begin position="349"/>
        <end position="381"/>
    </location>
</feature>
<dbReference type="InterPro" id="IPR036322">
    <property type="entry name" value="WD40_repeat_dom_sf"/>
</dbReference>
<reference evidence="3 4" key="1">
    <citation type="submission" date="2013-11" db="EMBL/GenBank/DDBJ databases">
        <title>Opisthorchis viverrini - life in the bile duct.</title>
        <authorList>
            <person name="Young N.D."/>
            <person name="Nagarajan N."/>
            <person name="Lin S.J."/>
            <person name="Korhonen P.K."/>
            <person name="Jex A.R."/>
            <person name="Hall R.S."/>
            <person name="Safavi-Hemami H."/>
            <person name="Kaewkong W."/>
            <person name="Bertrand D."/>
            <person name="Gao S."/>
            <person name="Seet Q."/>
            <person name="Wongkham S."/>
            <person name="Teh B.T."/>
            <person name="Wongkham C."/>
            <person name="Intapan P.M."/>
            <person name="Maleewong W."/>
            <person name="Yang X."/>
            <person name="Hu M."/>
            <person name="Wang Z."/>
            <person name="Hofmann A."/>
            <person name="Sternberg P.W."/>
            <person name="Tan P."/>
            <person name="Wang J."/>
            <person name="Gasser R.B."/>
        </authorList>
    </citation>
    <scope>NUCLEOTIDE SEQUENCE [LARGE SCALE GENOMIC DNA]</scope>
</reference>
<dbReference type="OrthoDB" id="2161379at2759"/>
<evidence type="ECO:0008006" key="5">
    <source>
        <dbReference type="Google" id="ProtNLM"/>
    </source>
</evidence>
<feature type="compositionally biased region" description="Polar residues" evidence="2">
    <location>
        <begin position="187"/>
        <end position="207"/>
    </location>
</feature>
<dbReference type="GeneID" id="20328154"/>
<feature type="non-terminal residue" evidence="3">
    <location>
        <position position="399"/>
    </location>
</feature>
<feature type="compositionally biased region" description="Acidic residues" evidence="2">
    <location>
        <begin position="209"/>
        <end position="230"/>
    </location>
</feature>
<dbReference type="AlphaFoldDB" id="A0A074ZSX7"/>
<keyword evidence="1" id="KW-0853">WD repeat</keyword>
<dbReference type="InterPro" id="IPR001680">
    <property type="entry name" value="WD40_rpt"/>
</dbReference>
<dbReference type="PANTHER" id="PTHR44666">
    <property type="entry name" value="WD REPEAT-CONTAINING PROTEIN 53"/>
    <property type="match status" value="1"/>
</dbReference>
<feature type="region of interest" description="Disordered" evidence="2">
    <location>
        <begin position="182"/>
        <end position="266"/>
    </location>
</feature>
<dbReference type="SMART" id="SM00320">
    <property type="entry name" value="WD40"/>
    <property type="match status" value="5"/>
</dbReference>